<dbReference type="PRINTS" id="PR00604">
    <property type="entry name" value="CYTCHRMECIAB"/>
</dbReference>
<reference evidence="8 9" key="1">
    <citation type="submission" date="2019-02" db="EMBL/GenBank/DDBJ databases">
        <title>Polymorphobacter sp. isolated from the lake at the Tibet of China.</title>
        <authorList>
            <person name="Li A."/>
        </authorList>
    </citation>
    <scope>NUCLEOTIDE SEQUENCE [LARGE SCALE GENOMIC DNA]</scope>
    <source>
        <strain evidence="8 9">DJ1R-1</strain>
    </source>
</reference>
<gene>
    <name evidence="8" type="ORF">EUV02_06210</name>
</gene>
<evidence type="ECO:0000256" key="2">
    <source>
        <dbReference type="ARBA" id="ARBA00022617"/>
    </source>
</evidence>
<dbReference type="GO" id="GO:0020037">
    <property type="term" value="F:heme binding"/>
    <property type="evidence" value="ECO:0007669"/>
    <property type="project" value="InterPro"/>
</dbReference>
<evidence type="ECO:0000313" key="8">
    <source>
        <dbReference type="EMBL" id="TFU06684.1"/>
    </source>
</evidence>
<dbReference type="Gene3D" id="1.10.760.10">
    <property type="entry name" value="Cytochrome c-like domain"/>
    <property type="match status" value="1"/>
</dbReference>
<proteinExistence type="predicted"/>
<comment type="caution">
    <text evidence="8">The sequence shown here is derived from an EMBL/GenBank/DDBJ whole genome shotgun (WGS) entry which is preliminary data.</text>
</comment>
<name>A0A4Y9ESU3_9SPHN</name>
<accession>A0A4Y9ESU3</accession>
<evidence type="ECO:0000256" key="3">
    <source>
        <dbReference type="ARBA" id="ARBA00022723"/>
    </source>
</evidence>
<dbReference type="AlphaFoldDB" id="A0A4Y9ESU3"/>
<keyword evidence="3 6" id="KW-0479">Metal-binding</keyword>
<dbReference type="EMBL" id="SIHO01000001">
    <property type="protein sequence ID" value="TFU06684.1"/>
    <property type="molecule type" value="Genomic_DNA"/>
</dbReference>
<dbReference type="SUPFAM" id="SSF46626">
    <property type="entry name" value="Cytochrome c"/>
    <property type="match status" value="1"/>
</dbReference>
<dbReference type="OrthoDB" id="9805828at2"/>
<evidence type="ECO:0000259" key="7">
    <source>
        <dbReference type="PROSITE" id="PS51007"/>
    </source>
</evidence>
<keyword evidence="9" id="KW-1185">Reference proteome</keyword>
<evidence type="ECO:0000313" key="9">
    <source>
        <dbReference type="Proteomes" id="UP000297737"/>
    </source>
</evidence>
<evidence type="ECO:0000256" key="6">
    <source>
        <dbReference type="PROSITE-ProRule" id="PRU00433"/>
    </source>
</evidence>
<keyword evidence="2 6" id="KW-0349">Heme</keyword>
<protein>
    <submittedName>
        <fullName evidence="8">C-type cytochrome</fullName>
    </submittedName>
</protein>
<dbReference type="PANTHER" id="PTHR11961">
    <property type="entry name" value="CYTOCHROME C"/>
    <property type="match status" value="1"/>
</dbReference>
<dbReference type="InterPro" id="IPR002327">
    <property type="entry name" value="Cyt_c_1A/1B"/>
</dbReference>
<organism evidence="8 9">
    <name type="scientific">Glacieibacterium arshaanense</name>
    <dbReference type="NCBI Taxonomy" id="2511025"/>
    <lineage>
        <taxon>Bacteria</taxon>
        <taxon>Pseudomonadati</taxon>
        <taxon>Pseudomonadota</taxon>
        <taxon>Alphaproteobacteria</taxon>
        <taxon>Sphingomonadales</taxon>
        <taxon>Sphingosinicellaceae</taxon>
        <taxon>Glacieibacterium</taxon>
    </lineage>
</organism>
<evidence type="ECO:0000256" key="4">
    <source>
        <dbReference type="ARBA" id="ARBA00022982"/>
    </source>
</evidence>
<dbReference type="GO" id="GO:0009055">
    <property type="term" value="F:electron transfer activity"/>
    <property type="evidence" value="ECO:0007669"/>
    <property type="project" value="InterPro"/>
</dbReference>
<keyword evidence="4" id="KW-0249">Electron transport</keyword>
<dbReference type="Pfam" id="PF00034">
    <property type="entry name" value="Cytochrom_C"/>
    <property type="match status" value="1"/>
</dbReference>
<dbReference type="Proteomes" id="UP000297737">
    <property type="component" value="Unassembled WGS sequence"/>
</dbReference>
<dbReference type="InterPro" id="IPR009056">
    <property type="entry name" value="Cyt_c-like_dom"/>
</dbReference>
<evidence type="ECO:0000256" key="1">
    <source>
        <dbReference type="ARBA" id="ARBA00022448"/>
    </source>
</evidence>
<keyword evidence="5 6" id="KW-0408">Iron</keyword>
<evidence type="ECO:0000256" key="5">
    <source>
        <dbReference type="ARBA" id="ARBA00023004"/>
    </source>
</evidence>
<feature type="domain" description="Cytochrome c" evidence="7">
    <location>
        <begin position="13"/>
        <end position="117"/>
    </location>
</feature>
<dbReference type="GO" id="GO:0046872">
    <property type="term" value="F:metal ion binding"/>
    <property type="evidence" value="ECO:0007669"/>
    <property type="project" value="UniProtKB-KW"/>
</dbReference>
<dbReference type="PROSITE" id="PS51007">
    <property type="entry name" value="CYTC"/>
    <property type="match status" value="1"/>
</dbReference>
<keyword evidence="1" id="KW-0813">Transport</keyword>
<dbReference type="InterPro" id="IPR036909">
    <property type="entry name" value="Cyt_c-like_dom_sf"/>
</dbReference>
<sequence>MAALLFGAEAATAQTGDGAQLFAAHCAMCHLDPHAPGDSTKIGPPLGGIVGRKAAADPDYTRYSAALRRSGMVWSEASLAAYLAAPTQAVPGTTMALVGMTSPAERTAIINYLKSAPKR</sequence>